<organism evidence="1 2">
    <name type="scientific">Capsulimonas corticalis</name>
    <dbReference type="NCBI Taxonomy" id="2219043"/>
    <lineage>
        <taxon>Bacteria</taxon>
        <taxon>Bacillati</taxon>
        <taxon>Armatimonadota</taxon>
        <taxon>Armatimonadia</taxon>
        <taxon>Capsulimonadales</taxon>
        <taxon>Capsulimonadaceae</taxon>
        <taxon>Capsulimonas</taxon>
    </lineage>
</organism>
<dbReference type="KEGG" id="ccot:CCAX7_32720"/>
<evidence type="ECO:0000313" key="1">
    <source>
        <dbReference type="EMBL" id="BDI31221.1"/>
    </source>
</evidence>
<dbReference type="OrthoDB" id="10019081at2"/>
<proteinExistence type="predicted"/>
<accession>A0A402D797</accession>
<evidence type="ECO:0000313" key="2">
    <source>
        <dbReference type="Proteomes" id="UP000287394"/>
    </source>
</evidence>
<protein>
    <submittedName>
        <fullName evidence="1">Uncharacterized protein</fullName>
    </submittedName>
</protein>
<dbReference type="AlphaFoldDB" id="A0A402D797"/>
<name>A0A402D797_9BACT</name>
<reference evidence="1 2" key="1">
    <citation type="journal article" date="2019" name="Int. J. Syst. Evol. Microbiol.">
        <title>Capsulimonas corticalis gen. nov., sp. nov., an aerobic capsulated bacterium, of a novel bacterial order, Capsulimonadales ord. nov., of the class Armatimonadia of the phylum Armatimonadetes.</title>
        <authorList>
            <person name="Li J."/>
            <person name="Kudo C."/>
            <person name="Tonouchi A."/>
        </authorList>
    </citation>
    <scope>NUCLEOTIDE SEQUENCE [LARGE SCALE GENOMIC DNA]</scope>
    <source>
        <strain evidence="1 2">AX-7</strain>
    </source>
</reference>
<keyword evidence="2" id="KW-1185">Reference proteome</keyword>
<dbReference type="Proteomes" id="UP000287394">
    <property type="component" value="Chromosome"/>
</dbReference>
<dbReference type="EMBL" id="AP025739">
    <property type="protein sequence ID" value="BDI31221.1"/>
    <property type="molecule type" value="Genomic_DNA"/>
</dbReference>
<gene>
    <name evidence="1" type="ORF">CCAX7_32720</name>
</gene>
<dbReference type="RefSeq" id="WP_119325319.1">
    <property type="nucleotide sequence ID" value="NZ_AP025739.1"/>
</dbReference>
<sequence length="156" mass="17437">MATLFTAQCDRCDFNQTIAARTNYAYRLPEPPDVFLWTQFVWCGECRKIVQAEKLLTEEEIDAWLAGQWNRRIRLDGERYRQIIVGRQSPARCLTCGSVDIVAAKSGEHVATVLHGDCGGVVSLNRSGSARIEGGIDVYSAEGEFIVGVLKQYCYP</sequence>